<dbReference type="InterPro" id="IPR024975">
    <property type="entry name" value="NOV_C"/>
</dbReference>
<evidence type="ECO:0000313" key="2">
    <source>
        <dbReference type="EMBL" id="SMC38971.1"/>
    </source>
</evidence>
<sequence>MAINFKLLPRGEVPIYANDSLGRTWAGWDDNVTLQGTWHVNRGQWNVSAERLARENYATMSFEGTVRLVARLDGFTTDEDGLKILHGQVLPATHPVSKELMGRTVPSGRNPVSYFDTSELEVTEPEPGNAVLLTMNPALYDFYALEAREAQAAISLGQPAPGRWSVAKRVQGIGPGDTVYMLKQGEEPRGIVASGTVTSEIFVDDHWDPEVPGELSYVEVSWTAVVDEDAPLPLESLKEVFPQQHWTPQSSGQGVRPEVVSGLAAMWAEFVGRAVDNGVAPSPAGGRGQGRVVDARLRKQIEDAAQDRLMRYYRDLGWDVRDVRYTEPYDALATKGETTRYLEAKGTMGSADTVIVTRNEVAHARSHPDACILGILTFLQLDENGDIDPESGDFFIGPFDPDAGELTPISYDFAPAWDNFTPL</sequence>
<dbReference type="Proteomes" id="UP000192634">
    <property type="component" value="Unassembled WGS sequence"/>
</dbReference>
<dbReference type="RefSeq" id="WP_084449850.1">
    <property type="nucleotide sequence ID" value="NZ_FWXN01000002.1"/>
</dbReference>
<dbReference type="OrthoDB" id="3312994at2"/>
<reference evidence="2 3" key="1">
    <citation type="submission" date="2017-04" db="EMBL/GenBank/DDBJ databases">
        <authorList>
            <person name="Afonso C.L."/>
            <person name="Miller P.J."/>
            <person name="Scott M.A."/>
            <person name="Spackman E."/>
            <person name="Goraichik I."/>
            <person name="Dimitrov K.M."/>
            <person name="Suarez D.L."/>
            <person name="Swayne D.E."/>
        </authorList>
    </citation>
    <scope>NUCLEOTIDE SEQUENCE [LARGE SCALE GENOMIC DNA]</scope>
    <source>
        <strain evidence="2 3">CGMCC 1.12511</strain>
    </source>
</reference>
<feature type="domain" description="Protein NO VEIN C-terminal" evidence="1">
    <location>
        <begin position="301"/>
        <end position="375"/>
    </location>
</feature>
<dbReference type="Pfam" id="PF13020">
    <property type="entry name" value="NOV_C"/>
    <property type="match status" value="1"/>
</dbReference>
<dbReference type="AlphaFoldDB" id="A0A1W1YT43"/>
<accession>A0A1W1YT43</accession>
<proteinExistence type="predicted"/>
<evidence type="ECO:0000259" key="1">
    <source>
        <dbReference type="Pfam" id="PF13020"/>
    </source>
</evidence>
<organism evidence="2 3">
    <name type="scientific">Janibacter indicus</name>
    <dbReference type="NCBI Taxonomy" id="857417"/>
    <lineage>
        <taxon>Bacteria</taxon>
        <taxon>Bacillati</taxon>
        <taxon>Actinomycetota</taxon>
        <taxon>Actinomycetes</taxon>
        <taxon>Micrococcales</taxon>
        <taxon>Intrasporangiaceae</taxon>
        <taxon>Janibacter</taxon>
    </lineage>
</organism>
<protein>
    <recommendedName>
        <fullName evidence="1">Protein NO VEIN C-terminal domain-containing protein</fullName>
    </recommendedName>
</protein>
<name>A0A1W1YT43_9MICO</name>
<gene>
    <name evidence="2" type="ORF">SAMN06296429_102320</name>
</gene>
<evidence type="ECO:0000313" key="3">
    <source>
        <dbReference type="Proteomes" id="UP000192634"/>
    </source>
</evidence>
<dbReference type="EMBL" id="FWXN01000002">
    <property type="protein sequence ID" value="SMC38971.1"/>
    <property type="molecule type" value="Genomic_DNA"/>
</dbReference>